<proteinExistence type="predicted"/>
<dbReference type="EMBL" id="JBHTNH010000024">
    <property type="protein sequence ID" value="MFD1362287.1"/>
    <property type="molecule type" value="Genomic_DNA"/>
</dbReference>
<evidence type="ECO:0000256" key="2">
    <source>
        <dbReference type="SAM" id="Phobius"/>
    </source>
</evidence>
<keyword evidence="2" id="KW-0472">Membrane</keyword>
<dbReference type="Proteomes" id="UP001597178">
    <property type="component" value="Unassembled WGS sequence"/>
</dbReference>
<dbReference type="Gene3D" id="1.10.287.950">
    <property type="entry name" value="Methyl-accepting chemotaxis protein"/>
    <property type="match status" value="1"/>
</dbReference>
<gene>
    <name evidence="3" type="ORF">ACFQ4A_11535</name>
</gene>
<organism evidence="3 4">
    <name type="scientific">Lentibacillus salinarum</name>
    <dbReference type="NCBI Taxonomy" id="446820"/>
    <lineage>
        <taxon>Bacteria</taxon>
        <taxon>Bacillati</taxon>
        <taxon>Bacillota</taxon>
        <taxon>Bacilli</taxon>
        <taxon>Bacillales</taxon>
        <taxon>Bacillaceae</taxon>
        <taxon>Lentibacillus</taxon>
    </lineage>
</organism>
<dbReference type="InterPro" id="IPR009293">
    <property type="entry name" value="UPF0478"/>
</dbReference>
<keyword evidence="4" id="KW-1185">Reference proteome</keyword>
<evidence type="ECO:0000313" key="3">
    <source>
        <dbReference type="EMBL" id="MFD1362287.1"/>
    </source>
</evidence>
<keyword evidence="2" id="KW-0812">Transmembrane</keyword>
<protein>
    <submittedName>
        <fullName evidence="3">DUF948 domain-containing protein</fullName>
    </submittedName>
</protein>
<dbReference type="Pfam" id="PF06103">
    <property type="entry name" value="DUF948"/>
    <property type="match status" value="1"/>
</dbReference>
<evidence type="ECO:0000313" key="4">
    <source>
        <dbReference type="Proteomes" id="UP001597178"/>
    </source>
</evidence>
<dbReference type="PANTHER" id="PTHR40070:SF1">
    <property type="entry name" value="UPF0478 PROTEIN YTXG"/>
    <property type="match status" value="1"/>
</dbReference>
<name>A0ABW3ZV79_9BACI</name>
<keyword evidence="2" id="KW-1133">Transmembrane helix</keyword>
<evidence type="ECO:0000256" key="1">
    <source>
        <dbReference type="SAM" id="Coils"/>
    </source>
</evidence>
<feature type="transmembrane region" description="Helical" evidence="2">
    <location>
        <begin position="13"/>
        <end position="35"/>
    </location>
</feature>
<accession>A0ABW3ZV79</accession>
<reference evidence="4" key="1">
    <citation type="journal article" date="2019" name="Int. J. Syst. Evol. Microbiol.">
        <title>The Global Catalogue of Microorganisms (GCM) 10K type strain sequencing project: providing services to taxonomists for standard genome sequencing and annotation.</title>
        <authorList>
            <consortium name="The Broad Institute Genomics Platform"/>
            <consortium name="The Broad Institute Genome Sequencing Center for Infectious Disease"/>
            <person name="Wu L."/>
            <person name="Ma J."/>
        </authorList>
    </citation>
    <scope>NUCLEOTIDE SEQUENCE [LARGE SCALE GENOMIC DNA]</scope>
    <source>
        <strain evidence="4">CCUG 54822</strain>
    </source>
</reference>
<comment type="caution">
    <text evidence="3">The sequence shown here is derived from an EMBL/GenBank/DDBJ whole genome shotgun (WGS) entry which is preliminary data.</text>
</comment>
<dbReference type="PANTHER" id="PTHR40070">
    <property type="entry name" value="UPF0478 PROTEIN YTXG"/>
    <property type="match status" value="1"/>
</dbReference>
<keyword evidence="1" id="KW-0175">Coiled coil</keyword>
<feature type="coiled-coil region" evidence="1">
    <location>
        <begin position="37"/>
        <end position="71"/>
    </location>
</feature>
<sequence>MRTTKELIHLMEVFMYIAALIAAASLAVLVIFLVITLKAARRTLDNTANTLENLNAQMQGITTETTELLAKTNHLADDVNQKSDKLNVLFDGFKGIGETADGINESIRKLSAHISATAAKNQENVSEVLKWGNSIIDFWKKKKS</sequence>